<evidence type="ECO:0000256" key="2">
    <source>
        <dbReference type="ARBA" id="ARBA00022679"/>
    </source>
</evidence>
<gene>
    <name evidence="5" type="ORF">SAMN02745174_01859</name>
</gene>
<keyword evidence="6" id="KW-1185">Reference proteome</keyword>
<dbReference type="RefSeq" id="WP_078694322.1">
    <property type="nucleotide sequence ID" value="NZ_FUWX01000014.1"/>
</dbReference>
<dbReference type="STRING" id="180163.SAMN02745174_01859"/>
<dbReference type="SUPFAM" id="SSF53613">
    <property type="entry name" value="Ribokinase-like"/>
    <property type="match status" value="1"/>
</dbReference>
<comment type="similarity">
    <text evidence="1">Belongs to the carbohydrate kinase PfkB family.</text>
</comment>
<dbReference type="Pfam" id="PF00294">
    <property type="entry name" value="PfkB"/>
    <property type="match status" value="2"/>
</dbReference>
<evidence type="ECO:0000313" key="6">
    <source>
        <dbReference type="Proteomes" id="UP000191153"/>
    </source>
</evidence>
<accession>A0A1T4PCV7</accession>
<dbReference type="InterPro" id="IPR052700">
    <property type="entry name" value="Carb_kinase_PfkB-like"/>
</dbReference>
<dbReference type="OrthoDB" id="9813569at2"/>
<dbReference type="CDD" id="cd01166">
    <property type="entry name" value="KdgK"/>
    <property type="match status" value="1"/>
</dbReference>
<dbReference type="PANTHER" id="PTHR43320:SF2">
    <property type="entry name" value="2-DEHYDRO-3-DEOXYGLUCONOKINASE_2-DEHYDRO-3-DEOXYGALACTONOKINASE"/>
    <property type="match status" value="1"/>
</dbReference>
<organism evidence="5 6">
    <name type="scientific">Cetobacterium ceti</name>
    <dbReference type="NCBI Taxonomy" id="180163"/>
    <lineage>
        <taxon>Bacteria</taxon>
        <taxon>Fusobacteriati</taxon>
        <taxon>Fusobacteriota</taxon>
        <taxon>Fusobacteriia</taxon>
        <taxon>Fusobacteriales</taxon>
        <taxon>Fusobacteriaceae</taxon>
        <taxon>Cetobacterium</taxon>
    </lineage>
</organism>
<evidence type="ECO:0000313" key="5">
    <source>
        <dbReference type="EMBL" id="SJZ89393.1"/>
    </source>
</evidence>
<dbReference type="Gene3D" id="3.40.1190.20">
    <property type="match status" value="1"/>
</dbReference>
<feature type="domain" description="Carbohydrate kinase PfkB" evidence="4">
    <location>
        <begin position="3"/>
        <end position="201"/>
    </location>
</feature>
<proteinExistence type="inferred from homology"/>
<dbReference type="GO" id="GO:0016301">
    <property type="term" value="F:kinase activity"/>
    <property type="evidence" value="ECO:0007669"/>
    <property type="project" value="UniProtKB-KW"/>
</dbReference>
<dbReference type="AlphaFoldDB" id="A0A1T4PCV7"/>
<name>A0A1T4PCV7_9FUSO</name>
<dbReference type="Proteomes" id="UP000191153">
    <property type="component" value="Unassembled WGS sequence"/>
</dbReference>
<dbReference type="InterPro" id="IPR029056">
    <property type="entry name" value="Ribokinase-like"/>
</dbReference>
<dbReference type="EMBL" id="FUWX01000014">
    <property type="protein sequence ID" value="SJZ89393.1"/>
    <property type="molecule type" value="Genomic_DNA"/>
</dbReference>
<protein>
    <submittedName>
        <fullName evidence="5">2-dehydro-3-deoxygluconokinase</fullName>
    </submittedName>
</protein>
<sequence length="338" mass="37793">MGKKIVTLGEIMLRLSTIDNKRIIQSNSFQADYGGGEANVAISLSNFGIESSFITKLPENYLGECVLRYLKANQVNTNNIVLGGERLGTYYLEVGSGVRNSSVIYDRKYSSFSTLTYEELNVEKALKDVYILHLSGITPALSESCKDLTLKIIKKAKEMGVLVSFDFNFRGKLWTVEEAGKTFKEYLPYVDICFAGILDGKYILKLNVDEEKYDSFSEILKAYYKEINTIYPNIKYFISTKREIHSVDDNSLEGFIYSKGCIYNSKKYRFSIVDRVGGGDAFAAGALYGIIQDMNLKDTVEFATGASVIKHTIKGDANLVSVEEVENFIKNGAGKISR</sequence>
<dbReference type="PANTHER" id="PTHR43320">
    <property type="entry name" value="SUGAR KINASE"/>
    <property type="match status" value="1"/>
</dbReference>
<keyword evidence="2" id="KW-0808">Transferase</keyword>
<reference evidence="5 6" key="1">
    <citation type="submission" date="2017-02" db="EMBL/GenBank/DDBJ databases">
        <authorList>
            <person name="Peterson S.W."/>
        </authorList>
    </citation>
    <scope>NUCLEOTIDE SEQUENCE [LARGE SCALE GENOMIC DNA]</scope>
    <source>
        <strain evidence="5 6">ATCC 700028</strain>
    </source>
</reference>
<evidence type="ECO:0000256" key="3">
    <source>
        <dbReference type="ARBA" id="ARBA00022777"/>
    </source>
</evidence>
<keyword evidence="3 5" id="KW-0418">Kinase</keyword>
<evidence type="ECO:0000256" key="1">
    <source>
        <dbReference type="ARBA" id="ARBA00010688"/>
    </source>
</evidence>
<evidence type="ECO:0000259" key="4">
    <source>
        <dbReference type="Pfam" id="PF00294"/>
    </source>
</evidence>
<feature type="domain" description="Carbohydrate kinase PfkB" evidence="4">
    <location>
        <begin position="271"/>
        <end position="316"/>
    </location>
</feature>
<dbReference type="InterPro" id="IPR011611">
    <property type="entry name" value="PfkB_dom"/>
</dbReference>